<name>A0A914RNS6_PAREQ</name>
<dbReference type="GO" id="GO:0051536">
    <property type="term" value="F:iron-sulfur cluster binding"/>
    <property type="evidence" value="ECO:0007669"/>
    <property type="project" value="InterPro"/>
</dbReference>
<keyword evidence="1" id="KW-1133">Transmembrane helix</keyword>
<dbReference type="InterPro" id="IPR036010">
    <property type="entry name" value="2Fe-2S_ferredoxin-like_sf"/>
</dbReference>
<feature type="domain" description="Succinate dehydogenase/fumarate reductase N-terminal" evidence="2">
    <location>
        <begin position="36"/>
        <end position="91"/>
    </location>
</feature>
<dbReference type="Pfam" id="PF13085">
    <property type="entry name" value="Fer2_3"/>
    <property type="match status" value="1"/>
</dbReference>
<dbReference type="AlphaFoldDB" id="A0A914RNS6"/>
<feature type="transmembrane region" description="Helical" evidence="1">
    <location>
        <begin position="116"/>
        <end position="137"/>
    </location>
</feature>
<dbReference type="InterPro" id="IPR050573">
    <property type="entry name" value="SDH/FRD_Iron-Sulfur"/>
</dbReference>
<protein>
    <submittedName>
        <fullName evidence="4">Succinate dehydogenase/fumarate reductase N-terminal domain-containing protein</fullName>
    </submittedName>
</protein>
<keyword evidence="1" id="KW-0812">Transmembrane</keyword>
<dbReference type="GO" id="GO:0031966">
    <property type="term" value="C:mitochondrial membrane"/>
    <property type="evidence" value="ECO:0007669"/>
    <property type="project" value="TreeGrafter"/>
</dbReference>
<dbReference type="WBParaSite" id="PEQ_0000815901-mRNA-1">
    <property type="protein sequence ID" value="PEQ_0000815901-mRNA-1"/>
    <property type="gene ID" value="PEQ_0000815901"/>
</dbReference>
<keyword evidence="1" id="KW-0472">Membrane</keyword>
<keyword evidence="3" id="KW-1185">Reference proteome</keyword>
<reference evidence="4" key="1">
    <citation type="submission" date="2022-11" db="UniProtKB">
        <authorList>
            <consortium name="WormBaseParasite"/>
        </authorList>
    </citation>
    <scope>IDENTIFICATION</scope>
</reference>
<dbReference type="GO" id="GO:0009055">
    <property type="term" value="F:electron transfer activity"/>
    <property type="evidence" value="ECO:0007669"/>
    <property type="project" value="InterPro"/>
</dbReference>
<proteinExistence type="predicted"/>
<dbReference type="PANTHER" id="PTHR11921:SF29">
    <property type="entry name" value="SUCCINATE DEHYDROGENASE [UBIQUINONE] IRON-SULFUR SUBUNIT, MITOCHONDRIAL"/>
    <property type="match status" value="1"/>
</dbReference>
<dbReference type="InterPro" id="IPR012675">
    <property type="entry name" value="Beta-grasp_dom_sf"/>
</dbReference>
<dbReference type="PANTHER" id="PTHR11921">
    <property type="entry name" value="SUCCINATE DEHYDROGENASE IRON-SULFUR PROTEIN"/>
    <property type="match status" value="1"/>
</dbReference>
<dbReference type="InterPro" id="IPR025192">
    <property type="entry name" value="Succ_DH/fum_Rdtase_N"/>
</dbReference>
<sequence>MLRGSTSVCRALELVTQATRCASAAAAAPAVKRVKTFEIYRFNPEEPGAKPRLQKFDVDLDKCGTMVLDALIKIKNEIDPTLTFRRSCREGSFFSLSCYLCNTNKVTKIYPLPHMFIIKVSVHTVFALLHLFVVPYITRASCKVR</sequence>
<dbReference type="Gene3D" id="3.10.20.30">
    <property type="match status" value="1"/>
</dbReference>
<evidence type="ECO:0000313" key="3">
    <source>
        <dbReference type="Proteomes" id="UP000887564"/>
    </source>
</evidence>
<dbReference type="GO" id="GO:0022904">
    <property type="term" value="P:respiratory electron transport chain"/>
    <property type="evidence" value="ECO:0007669"/>
    <property type="project" value="TreeGrafter"/>
</dbReference>
<accession>A0A914RNS6</accession>
<evidence type="ECO:0000259" key="2">
    <source>
        <dbReference type="Pfam" id="PF13085"/>
    </source>
</evidence>
<dbReference type="GO" id="GO:0009060">
    <property type="term" value="P:aerobic respiration"/>
    <property type="evidence" value="ECO:0007669"/>
    <property type="project" value="TreeGrafter"/>
</dbReference>
<evidence type="ECO:0000256" key="1">
    <source>
        <dbReference type="SAM" id="Phobius"/>
    </source>
</evidence>
<organism evidence="3 4">
    <name type="scientific">Parascaris equorum</name>
    <name type="common">Equine roundworm</name>
    <dbReference type="NCBI Taxonomy" id="6256"/>
    <lineage>
        <taxon>Eukaryota</taxon>
        <taxon>Metazoa</taxon>
        <taxon>Ecdysozoa</taxon>
        <taxon>Nematoda</taxon>
        <taxon>Chromadorea</taxon>
        <taxon>Rhabditida</taxon>
        <taxon>Spirurina</taxon>
        <taxon>Ascaridomorpha</taxon>
        <taxon>Ascaridoidea</taxon>
        <taxon>Ascarididae</taxon>
        <taxon>Parascaris</taxon>
    </lineage>
</organism>
<dbReference type="SUPFAM" id="SSF54292">
    <property type="entry name" value="2Fe-2S ferredoxin-like"/>
    <property type="match status" value="1"/>
</dbReference>
<dbReference type="Proteomes" id="UP000887564">
    <property type="component" value="Unplaced"/>
</dbReference>
<evidence type="ECO:0000313" key="4">
    <source>
        <dbReference type="WBParaSite" id="PEQ_0000815901-mRNA-1"/>
    </source>
</evidence>